<keyword evidence="5 8" id="KW-0658">Purine biosynthesis</keyword>
<evidence type="ECO:0000256" key="7">
    <source>
        <dbReference type="ARBA" id="ARBA00048475"/>
    </source>
</evidence>
<evidence type="ECO:0000313" key="10">
    <source>
        <dbReference type="EMBL" id="SFF90981.1"/>
    </source>
</evidence>
<dbReference type="STRING" id="35752.SAMN05421541_1303"/>
<keyword evidence="4 8" id="KW-0547">Nucleotide-binding</keyword>
<dbReference type="Gene3D" id="3.30.200.20">
    <property type="entry name" value="Phosphorylase Kinase, domain 1"/>
    <property type="match status" value="1"/>
</dbReference>
<dbReference type="UniPathway" id="UPA00074">
    <property type="reaction ID" value="UER00131"/>
</dbReference>
<evidence type="ECO:0000256" key="6">
    <source>
        <dbReference type="ARBA" id="ARBA00022840"/>
    </source>
</evidence>
<name>A0A1I2MPB7_9ACTN</name>
<dbReference type="GO" id="GO:0005737">
    <property type="term" value="C:cytoplasm"/>
    <property type="evidence" value="ECO:0007669"/>
    <property type="project" value="TreeGrafter"/>
</dbReference>
<dbReference type="GO" id="GO:0004639">
    <property type="term" value="F:phosphoribosylaminoimidazolesuccinocarboxamide synthase activity"/>
    <property type="evidence" value="ECO:0007669"/>
    <property type="project" value="UniProtKB-UniRule"/>
</dbReference>
<dbReference type="Pfam" id="PF01259">
    <property type="entry name" value="SAICAR_synt"/>
    <property type="match status" value="1"/>
</dbReference>
<dbReference type="AlphaFoldDB" id="A0A1I2MPB7"/>
<dbReference type="EC" id="6.3.2.6" evidence="8"/>
<evidence type="ECO:0000313" key="11">
    <source>
        <dbReference type="Proteomes" id="UP000199645"/>
    </source>
</evidence>
<evidence type="ECO:0000256" key="5">
    <source>
        <dbReference type="ARBA" id="ARBA00022755"/>
    </source>
</evidence>
<reference evidence="10 11" key="1">
    <citation type="submission" date="2016-10" db="EMBL/GenBank/DDBJ databases">
        <authorList>
            <person name="de Groot N.N."/>
        </authorList>
    </citation>
    <scope>NUCLEOTIDE SEQUENCE [LARGE SCALE GENOMIC DNA]</scope>
    <source>
        <strain evidence="10 11">DSM 43019</strain>
    </source>
</reference>
<evidence type="ECO:0000256" key="2">
    <source>
        <dbReference type="ARBA" id="ARBA00010190"/>
    </source>
</evidence>
<dbReference type="CDD" id="cd01414">
    <property type="entry name" value="SAICAR_synt_Sc"/>
    <property type="match status" value="1"/>
</dbReference>
<keyword evidence="6 8" id="KW-0067">ATP-binding</keyword>
<dbReference type="InterPro" id="IPR028923">
    <property type="entry name" value="SAICAR_synt/ADE2_N"/>
</dbReference>
<organism evidence="10 11">
    <name type="scientific">Actinoplanes philippinensis</name>
    <dbReference type="NCBI Taxonomy" id="35752"/>
    <lineage>
        <taxon>Bacteria</taxon>
        <taxon>Bacillati</taxon>
        <taxon>Actinomycetota</taxon>
        <taxon>Actinomycetes</taxon>
        <taxon>Micromonosporales</taxon>
        <taxon>Micromonosporaceae</taxon>
        <taxon>Actinoplanes</taxon>
    </lineage>
</organism>
<evidence type="ECO:0000256" key="1">
    <source>
        <dbReference type="ARBA" id="ARBA00004672"/>
    </source>
</evidence>
<dbReference type="HAMAP" id="MF_00137">
    <property type="entry name" value="SAICAR_synth"/>
    <property type="match status" value="1"/>
</dbReference>
<dbReference type="RefSeq" id="WP_093621990.1">
    <property type="nucleotide sequence ID" value="NZ_BOMT01000102.1"/>
</dbReference>
<evidence type="ECO:0000256" key="8">
    <source>
        <dbReference type="HAMAP-Rule" id="MF_00137"/>
    </source>
</evidence>
<dbReference type="PANTHER" id="PTHR43700">
    <property type="entry name" value="PHOSPHORIBOSYLAMINOIMIDAZOLE-SUCCINOCARBOXAMIDE SYNTHASE"/>
    <property type="match status" value="1"/>
</dbReference>
<dbReference type="NCBIfam" id="NF010568">
    <property type="entry name" value="PRK13961.1"/>
    <property type="match status" value="1"/>
</dbReference>
<gene>
    <name evidence="8" type="primary">purC</name>
    <name evidence="10" type="ORF">SAMN05421541_1303</name>
</gene>
<dbReference type="Proteomes" id="UP000199645">
    <property type="component" value="Unassembled WGS sequence"/>
</dbReference>
<proteinExistence type="inferred from homology"/>
<keyword evidence="3 8" id="KW-0436">Ligase</keyword>
<dbReference type="SUPFAM" id="SSF56104">
    <property type="entry name" value="SAICAR synthase-like"/>
    <property type="match status" value="1"/>
</dbReference>
<keyword evidence="11" id="KW-1185">Reference proteome</keyword>
<dbReference type="OrthoDB" id="9801549at2"/>
<dbReference type="NCBIfam" id="TIGR00081">
    <property type="entry name" value="purC"/>
    <property type="match status" value="1"/>
</dbReference>
<dbReference type="Gene3D" id="3.30.470.20">
    <property type="entry name" value="ATP-grasp fold, B domain"/>
    <property type="match status" value="1"/>
</dbReference>
<comment type="similarity">
    <text evidence="2 8">Belongs to the SAICAR synthetase family.</text>
</comment>
<evidence type="ECO:0000256" key="4">
    <source>
        <dbReference type="ARBA" id="ARBA00022741"/>
    </source>
</evidence>
<feature type="domain" description="SAICAR synthetase/ADE2 N-terminal" evidence="9">
    <location>
        <begin position="4"/>
        <end position="247"/>
    </location>
</feature>
<dbReference type="InterPro" id="IPR001636">
    <property type="entry name" value="SAICAR_synth"/>
</dbReference>
<sequence>MELLHSGKVRDVYADGGDLVLVASDRVSIYDVILPTPIPDKGKILTQLSLWWFEQLSDVMPNHVISATDVPAEFAGRAIRCERLEMVSVECIARGYLAGSGLKDYERERMISGNRLPDGLIESSRLPEPIFTPSTKEAVGAGHDEPLTFDETVERVGKELAEELRRVTLEVYRRGSDIAAAKGIIIADTKIEVGYANGVLKIGDELLTPDSSRFWDAGEWQPGRAPRYLDKQFLRDWSAKNTDWDRTEPGPEVPDEIAEATRNRYIEVYERLTGDRWR</sequence>
<protein>
    <recommendedName>
        <fullName evidence="8">Phosphoribosylaminoimidazole-succinocarboxamide synthase</fullName>
        <ecNumber evidence="8">6.3.2.6</ecNumber>
    </recommendedName>
    <alternativeName>
        <fullName evidence="8">SAICAR synthetase</fullName>
    </alternativeName>
</protein>
<accession>A0A1I2MPB7</accession>
<comment type="catalytic activity">
    <reaction evidence="7 8">
        <text>5-amino-1-(5-phospho-D-ribosyl)imidazole-4-carboxylate + L-aspartate + ATP = (2S)-2-[5-amino-1-(5-phospho-beta-D-ribosyl)imidazole-4-carboxamido]succinate + ADP + phosphate + 2 H(+)</text>
        <dbReference type="Rhea" id="RHEA:22628"/>
        <dbReference type="ChEBI" id="CHEBI:15378"/>
        <dbReference type="ChEBI" id="CHEBI:29991"/>
        <dbReference type="ChEBI" id="CHEBI:30616"/>
        <dbReference type="ChEBI" id="CHEBI:43474"/>
        <dbReference type="ChEBI" id="CHEBI:58443"/>
        <dbReference type="ChEBI" id="CHEBI:77657"/>
        <dbReference type="ChEBI" id="CHEBI:456216"/>
        <dbReference type="EC" id="6.3.2.6"/>
    </reaction>
</comment>
<evidence type="ECO:0000259" key="9">
    <source>
        <dbReference type="Pfam" id="PF01259"/>
    </source>
</evidence>
<dbReference type="GO" id="GO:0005524">
    <property type="term" value="F:ATP binding"/>
    <property type="evidence" value="ECO:0007669"/>
    <property type="project" value="UniProtKB-KW"/>
</dbReference>
<dbReference type="EMBL" id="FONV01000030">
    <property type="protein sequence ID" value="SFF90981.1"/>
    <property type="molecule type" value="Genomic_DNA"/>
</dbReference>
<dbReference type="PANTHER" id="PTHR43700:SF1">
    <property type="entry name" value="PHOSPHORIBOSYLAMINOIMIDAZOLE-SUCCINOCARBOXAMIDE SYNTHASE"/>
    <property type="match status" value="1"/>
</dbReference>
<evidence type="ECO:0000256" key="3">
    <source>
        <dbReference type="ARBA" id="ARBA00022598"/>
    </source>
</evidence>
<dbReference type="GO" id="GO:0006189">
    <property type="term" value="P:'de novo' IMP biosynthetic process"/>
    <property type="evidence" value="ECO:0007669"/>
    <property type="project" value="UniProtKB-UniRule"/>
</dbReference>
<comment type="pathway">
    <text evidence="1 8">Purine metabolism; IMP biosynthesis via de novo pathway; 5-amino-1-(5-phospho-D-ribosyl)imidazole-4-carboxamide from 5-amino-1-(5-phospho-D-ribosyl)imidazole-4-carboxylate: step 1/2.</text>
</comment>